<proteinExistence type="predicted"/>
<comment type="caution">
    <text evidence="3">The sequence shown here is derived from an EMBL/GenBank/DDBJ whole genome shotgun (WGS) entry which is preliminary data.</text>
</comment>
<dbReference type="Proteomes" id="UP000605846">
    <property type="component" value="Unassembled WGS sequence"/>
</dbReference>
<keyword evidence="4" id="KW-1185">Reference proteome</keyword>
<organism evidence="3 4">
    <name type="scientific">Apophysomyces ossiformis</name>
    <dbReference type="NCBI Taxonomy" id="679940"/>
    <lineage>
        <taxon>Eukaryota</taxon>
        <taxon>Fungi</taxon>
        <taxon>Fungi incertae sedis</taxon>
        <taxon>Mucoromycota</taxon>
        <taxon>Mucoromycotina</taxon>
        <taxon>Mucoromycetes</taxon>
        <taxon>Mucorales</taxon>
        <taxon>Mucorineae</taxon>
        <taxon>Mucoraceae</taxon>
        <taxon>Apophysomyces</taxon>
    </lineage>
</organism>
<dbReference type="GO" id="GO:0005737">
    <property type="term" value="C:cytoplasm"/>
    <property type="evidence" value="ECO:0007669"/>
    <property type="project" value="UniProtKB-ARBA"/>
</dbReference>
<dbReference type="EMBL" id="JABAYA010000305">
    <property type="protein sequence ID" value="KAF7721115.1"/>
    <property type="molecule type" value="Genomic_DNA"/>
</dbReference>
<accession>A0A8H7BJB8</accession>
<dbReference type="FunFam" id="3.30.530.20:FF:000028">
    <property type="entry name" value="Phosphatidylinositol transfer protein 5"/>
    <property type="match status" value="1"/>
</dbReference>
<name>A0A8H7BJB8_9FUNG</name>
<dbReference type="InterPro" id="IPR023393">
    <property type="entry name" value="START-like_dom_sf"/>
</dbReference>
<reference evidence="3" key="1">
    <citation type="submission" date="2020-01" db="EMBL/GenBank/DDBJ databases">
        <title>Genome Sequencing of Three Apophysomyces-Like Fungal Strains Confirms a Novel Fungal Genus in the Mucoromycota with divergent Burkholderia-like Endosymbiotic Bacteria.</title>
        <authorList>
            <person name="Stajich J.E."/>
            <person name="Macias A.M."/>
            <person name="Carter-House D."/>
            <person name="Lovett B."/>
            <person name="Kasson L.R."/>
            <person name="Berry K."/>
            <person name="Grigoriev I."/>
            <person name="Chang Y."/>
            <person name="Spatafora J."/>
            <person name="Kasson M.T."/>
        </authorList>
    </citation>
    <scope>NUCLEOTIDE SEQUENCE</scope>
    <source>
        <strain evidence="3">NRRL A-21654</strain>
    </source>
</reference>
<dbReference type="InterPro" id="IPR055261">
    <property type="entry name" value="PI_transfer_N"/>
</dbReference>
<dbReference type="GO" id="GO:0031210">
    <property type="term" value="F:phosphatidylcholine binding"/>
    <property type="evidence" value="ECO:0007669"/>
    <property type="project" value="TreeGrafter"/>
</dbReference>
<dbReference type="GO" id="GO:0035091">
    <property type="term" value="F:phosphatidylinositol binding"/>
    <property type="evidence" value="ECO:0007669"/>
    <property type="project" value="TreeGrafter"/>
</dbReference>
<evidence type="ECO:0000256" key="1">
    <source>
        <dbReference type="SAM" id="MobiDB-lite"/>
    </source>
</evidence>
<gene>
    <name evidence="3" type="ORF">EC973_005399</name>
</gene>
<dbReference type="GO" id="GO:0008525">
    <property type="term" value="F:phosphatidylcholine transporter activity"/>
    <property type="evidence" value="ECO:0007669"/>
    <property type="project" value="TreeGrafter"/>
</dbReference>
<dbReference type="AlphaFoldDB" id="A0A8H7BJB8"/>
<feature type="region of interest" description="Disordered" evidence="1">
    <location>
        <begin position="226"/>
        <end position="246"/>
    </location>
</feature>
<feature type="domain" description="Phosphatidylinositol transfer protein N-terminal" evidence="2">
    <location>
        <begin position="1"/>
        <end position="227"/>
    </location>
</feature>
<dbReference type="PANTHER" id="PTHR10658:SF11">
    <property type="entry name" value="VIBRATOR, ISOFORM B"/>
    <property type="match status" value="1"/>
</dbReference>
<protein>
    <recommendedName>
        <fullName evidence="2">Phosphatidylinositol transfer protein N-terminal domain-containing protein</fullName>
    </recommendedName>
</protein>
<dbReference type="OrthoDB" id="18453at2759"/>
<dbReference type="PANTHER" id="PTHR10658">
    <property type="entry name" value="PHOSPHATIDYLINOSITOL TRANSFER PROTEIN"/>
    <property type="match status" value="1"/>
</dbReference>
<dbReference type="Pfam" id="PF02121">
    <property type="entry name" value="IP_trans"/>
    <property type="match status" value="1"/>
</dbReference>
<dbReference type="Gene3D" id="3.30.530.20">
    <property type="match status" value="1"/>
</dbReference>
<dbReference type="InterPro" id="IPR001666">
    <property type="entry name" value="PI_transfer"/>
</dbReference>
<dbReference type="GO" id="GO:0008526">
    <property type="term" value="F:phosphatidylinositol transfer activity"/>
    <property type="evidence" value="ECO:0007669"/>
    <property type="project" value="TreeGrafter"/>
</dbReference>
<evidence type="ECO:0000313" key="4">
    <source>
        <dbReference type="Proteomes" id="UP000605846"/>
    </source>
</evidence>
<dbReference type="SUPFAM" id="SSF55961">
    <property type="entry name" value="Bet v1-like"/>
    <property type="match status" value="1"/>
</dbReference>
<dbReference type="GO" id="GO:0071944">
    <property type="term" value="C:cell periphery"/>
    <property type="evidence" value="ECO:0007669"/>
    <property type="project" value="UniProtKB-ARBA"/>
</dbReference>
<dbReference type="PRINTS" id="PR00391">
    <property type="entry name" value="PITRANSFER"/>
</dbReference>
<feature type="compositionally biased region" description="Basic and acidic residues" evidence="1">
    <location>
        <begin position="226"/>
        <end position="235"/>
    </location>
</feature>
<evidence type="ECO:0000313" key="3">
    <source>
        <dbReference type="EMBL" id="KAF7721115.1"/>
    </source>
</evidence>
<evidence type="ECO:0000259" key="2">
    <source>
        <dbReference type="Pfam" id="PF02121"/>
    </source>
</evidence>
<sequence length="246" mass="28424">MLVKEFRVINHCTEAEYQVAQLYATAMASKETTGGGEGVEVLKNEPYEKEDGEKGQYTYKIFRLASRVPSFVRAIAPAGSLDLYEENGWMKDNFSIVYETQHVNNSRGELENALNISKEDLKKREVIIIDVANDKIDPKDYKEEEDPKLFRSEKTGRGPLTDPEWQKKVEPVMTCYKLVYIEFKWFGLQTKVESFIAKAIQNLFTKFHRWYGMSIDDIRNLEEQTKKDLDEKRNEGIPTNGTAAEK</sequence>
<feature type="compositionally biased region" description="Polar residues" evidence="1">
    <location>
        <begin position="237"/>
        <end position="246"/>
    </location>
</feature>